<dbReference type="OrthoDB" id="5166631at2"/>
<dbReference type="InterPro" id="IPR036737">
    <property type="entry name" value="OmpA-like_sf"/>
</dbReference>
<dbReference type="Gene3D" id="3.30.1330.60">
    <property type="entry name" value="OmpA-like domain"/>
    <property type="match status" value="1"/>
</dbReference>
<dbReference type="CDD" id="cd07185">
    <property type="entry name" value="OmpA_C-like"/>
    <property type="match status" value="1"/>
</dbReference>
<feature type="domain" description="OmpA-like" evidence="6">
    <location>
        <begin position="60"/>
        <end position="180"/>
    </location>
</feature>
<dbReference type="InterPro" id="IPR050330">
    <property type="entry name" value="Bact_OuterMem_StrucFunc"/>
</dbReference>
<dbReference type="AlphaFoldDB" id="A0A4R5B7M2"/>
<evidence type="ECO:0000256" key="2">
    <source>
        <dbReference type="ARBA" id="ARBA00023136"/>
    </source>
</evidence>
<comment type="caution">
    <text evidence="7">The sequence shown here is derived from an EMBL/GenBank/DDBJ whole genome shotgun (WGS) entry which is preliminary data.</text>
</comment>
<reference evidence="7 8" key="1">
    <citation type="submission" date="2019-03" db="EMBL/GenBank/DDBJ databases">
        <title>Draft genome sequences of novel Actinobacteria.</title>
        <authorList>
            <person name="Sahin N."/>
            <person name="Ay H."/>
            <person name="Saygin H."/>
        </authorList>
    </citation>
    <scope>NUCLEOTIDE SEQUENCE [LARGE SCALE GENOMIC DNA]</scope>
    <source>
        <strain evidence="7 8">DSM 45941</strain>
    </source>
</reference>
<evidence type="ECO:0000313" key="7">
    <source>
        <dbReference type="EMBL" id="TDD80436.1"/>
    </source>
</evidence>
<proteinExistence type="predicted"/>
<keyword evidence="3" id="KW-0998">Cell outer membrane</keyword>
<evidence type="ECO:0000259" key="6">
    <source>
        <dbReference type="PROSITE" id="PS51123"/>
    </source>
</evidence>
<dbReference type="Proteomes" id="UP000295578">
    <property type="component" value="Unassembled WGS sequence"/>
</dbReference>
<evidence type="ECO:0000256" key="3">
    <source>
        <dbReference type="ARBA" id="ARBA00023237"/>
    </source>
</evidence>
<dbReference type="Pfam" id="PF00691">
    <property type="entry name" value="OmpA"/>
    <property type="match status" value="1"/>
</dbReference>
<dbReference type="GO" id="GO:0009279">
    <property type="term" value="C:cell outer membrane"/>
    <property type="evidence" value="ECO:0007669"/>
    <property type="project" value="UniProtKB-SubCell"/>
</dbReference>
<dbReference type="PRINTS" id="PR01021">
    <property type="entry name" value="OMPADOMAIN"/>
</dbReference>
<comment type="subcellular location">
    <subcellularLocation>
        <location evidence="1">Cell outer membrane</location>
    </subcellularLocation>
</comment>
<sequence>MKVPAMRRVGVAAGVVAVLVGIPGIAGADPVISDENLQESISTIEIGPSVQSLETKKTEGKRVTVTISADVLFAFDKAALTAAARKRISQLAPQFKSAVGAIEVSGHSDSIGDPSYNQKLSQQRAEAVKAEITRALGGGKQIRAQGFGETKPVAPNQRGGKDNPEGRAQNRRVEIVFTKP</sequence>
<protein>
    <submittedName>
        <fullName evidence="7">OmpA family protein</fullName>
    </submittedName>
</protein>
<evidence type="ECO:0000313" key="8">
    <source>
        <dbReference type="Proteomes" id="UP000295578"/>
    </source>
</evidence>
<feature type="region of interest" description="Disordered" evidence="5">
    <location>
        <begin position="142"/>
        <end position="180"/>
    </location>
</feature>
<organism evidence="7 8">
    <name type="scientific">Actinomadura darangshiensis</name>
    <dbReference type="NCBI Taxonomy" id="705336"/>
    <lineage>
        <taxon>Bacteria</taxon>
        <taxon>Bacillati</taxon>
        <taxon>Actinomycetota</taxon>
        <taxon>Actinomycetes</taxon>
        <taxon>Streptosporangiales</taxon>
        <taxon>Thermomonosporaceae</taxon>
        <taxon>Actinomadura</taxon>
    </lineage>
</organism>
<evidence type="ECO:0000256" key="4">
    <source>
        <dbReference type="PROSITE-ProRule" id="PRU00473"/>
    </source>
</evidence>
<evidence type="ECO:0000256" key="5">
    <source>
        <dbReference type="SAM" id="MobiDB-lite"/>
    </source>
</evidence>
<accession>A0A4R5B7M2</accession>
<name>A0A4R5B7M2_9ACTN</name>
<dbReference type="InterPro" id="IPR006664">
    <property type="entry name" value="OMP_bac"/>
</dbReference>
<gene>
    <name evidence="7" type="ORF">E1293_20720</name>
</gene>
<dbReference type="SUPFAM" id="SSF103088">
    <property type="entry name" value="OmpA-like"/>
    <property type="match status" value="1"/>
</dbReference>
<dbReference type="PANTHER" id="PTHR30329:SF21">
    <property type="entry name" value="LIPOPROTEIN YIAD-RELATED"/>
    <property type="match status" value="1"/>
</dbReference>
<dbReference type="PROSITE" id="PS51123">
    <property type="entry name" value="OMPA_2"/>
    <property type="match status" value="1"/>
</dbReference>
<dbReference type="EMBL" id="SMKY01000092">
    <property type="protein sequence ID" value="TDD80436.1"/>
    <property type="molecule type" value="Genomic_DNA"/>
</dbReference>
<evidence type="ECO:0000256" key="1">
    <source>
        <dbReference type="ARBA" id="ARBA00004442"/>
    </source>
</evidence>
<dbReference type="InterPro" id="IPR006665">
    <property type="entry name" value="OmpA-like"/>
</dbReference>
<dbReference type="PANTHER" id="PTHR30329">
    <property type="entry name" value="STATOR ELEMENT OF FLAGELLAR MOTOR COMPLEX"/>
    <property type="match status" value="1"/>
</dbReference>
<keyword evidence="2 4" id="KW-0472">Membrane</keyword>
<keyword evidence="8" id="KW-1185">Reference proteome</keyword>